<evidence type="ECO:0000313" key="2">
    <source>
        <dbReference type="Proteomes" id="UP000034172"/>
    </source>
</evidence>
<dbReference type="AlphaFoldDB" id="A0A0G1KL28"/>
<proteinExistence type="predicted"/>
<name>A0A0G1KL28_9BACT</name>
<comment type="caution">
    <text evidence="1">The sequence shown here is derived from an EMBL/GenBank/DDBJ whole genome shotgun (WGS) entry which is preliminary data.</text>
</comment>
<protein>
    <submittedName>
        <fullName evidence="1">Uncharacterized protein</fullName>
    </submittedName>
</protein>
<sequence>MRVFDGRVKSFFNDFCRSSDEEYERSVRPTPFANRVSPVNRIGAE</sequence>
<dbReference type="STRING" id="1618392.UW41_C0023G0008"/>
<accession>A0A0G1KL28</accession>
<dbReference type="EMBL" id="LCIE01000023">
    <property type="protein sequence ID" value="KKT48614.1"/>
    <property type="molecule type" value="Genomic_DNA"/>
</dbReference>
<dbReference type="Proteomes" id="UP000034172">
    <property type="component" value="Unassembled WGS sequence"/>
</dbReference>
<reference evidence="1 2" key="1">
    <citation type="journal article" date="2015" name="Nature">
        <title>rRNA introns, odd ribosomes, and small enigmatic genomes across a large radiation of phyla.</title>
        <authorList>
            <person name="Brown C.T."/>
            <person name="Hug L.A."/>
            <person name="Thomas B.C."/>
            <person name="Sharon I."/>
            <person name="Castelle C.J."/>
            <person name="Singh A."/>
            <person name="Wilkins M.J."/>
            <person name="Williams K.H."/>
            <person name="Banfield J.F."/>
        </authorList>
    </citation>
    <scope>NUCLEOTIDE SEQUENCE [LARGE SCALE GENOMIC DNA]</scope>
</reference>
<evidence type="ECO:0000313" key="1">
    <source>
        <dbReference type="EMBL" id="KKT48614.1"/>
    </source>
</evidence>
<organism evidence="1 2">
    <name type="scientific">Candidatus Collierbacteria bacterium GW2011_GWC2_44_18</name>
    <dbReference type="NCBI Taxonomy" id="1618392"/>
    <lineage>
        <taxon>Bacteria</taxon>
        <taxon>Candidatus Collieribacteriota</taxon>
    </lineage>
</organism>
<gene>
    <name evidence="1" type="ORF">UW41_C0023G0008</name>
</gene>